<accession>A0A0D0D8G9</accession>
<feature type="region of interest" description="Disordered" evidence="1">
    <location>
        <begin position="12"/>
        <end position="33"/>
    </location>
</feature>
<dbReference type="InParanoid" id="A0A0D0D8G9"/>
<dbReference type="STRING" id="930991.A0A0D0D8G9"/>
<evidence type="ECO:0000256" key="1">
    <source>
        <dbReference type="SAM" id="MobiDB-lite"/>
    </source>
</evidence>
<dbReference type="AlphaFoldDB" id="A0A0D0D8G9"/>
<evidence type="ECO:0000313" key="3">
    <source>
        <dbReference type="Proteomes" id="UP000054538"/>
    </source>
</evidence>
<dbReference type="Proteomes" id="UP000054538">
    <property type="component" value="Unassembled WGS sequence"/>
</dbReference>
<dbReference type="OrthoDB" id="10261556at2759"/>
<keyword evidence="3" id="KW-1185">Reference proteome</keyword>
<gene>
    <name evidence="2" type="ORF">PAXRUDRAFT_36316</name>
</gene>
<proteinExistence type="predicted"/>
<dbReference type="EMBL" id="KN826130">
    <property type="protein sequence ID" value="KIK79986.1"/>
    <property type="molecule type" value="Genomic_DNA"/>
</dbReference>
<sequence>MVEPWALTVDLQNAATNSDDPDKSYTGTVKKSSSKQDRTGCAMFHFAQSTTCMPLNFFLRDIYTGQFSEENLMSAKRKRIQYCAKEDRSPLFDTLISWRNKAHTQHPHHSVQPAMWLLDDNRLNLLSKTHPSNIHSAQDIIDLLQETVEWGTNYAQQLFNVITRFN</sequence>
<name>A0A0D0D8G9_9AGAM</name>
<reference evidence="2 3" key="1">
    <citation type="submission" date="2014-04" db="EMBL/GenBank/DDBJ databases">
        <authorList>
            <consortium name="DOE Joint Genome Institute"/>
            <person name="Kuo A."/>
            <person name="Kohler A."/>
            <person name="Jargeat P."/>
            <person name="Nagy L.G."/>
            <person name="Floudas D."/>
            <person name="Copeland A."/>
            <person name="Barry K.W."/>
            <person name="Cichocki N."/>
            <person name="Veneault-Fourrey C."/>
            <person name="LaButti K."/>
            <person name="Lindquist E.A."/>
            <person name="Lipzen A."/>
            <person name="Lundell T."/>
            <person name="Morin E."/>
            <person name="Murat C."/>
            <person name="Sun H."/>
            <person name="Tunlid A."/>
            <person name="Henrissat B."/>
            <person name="Grigoriev I.V."/>
            <person name="Hibbett D.S."/>
            <person name="Martin F."/>
            <person name="Nordberg H.P."/>
            <person name="Cantor M.N."/>
            <person name="Hua S.X."/>
        </authorList>
    </citation>
    <scope>NUCLEOTIDE SEQUENCE [LARGE SCALE GENOMIC DNA]</scope>
    <source>
        <strain evidence="2 3">Ve08.2h10</strain>
    </source>
</reference>
<evidence type="ECO:0000313" key="2">
    <source>
        <dbReference type="EMBL" id="KIK79986.1"/>
    </source>
</evidence>
<reference evidence="3" key="2">
    <citation type="submission" date="2015-01" db="EMBL/GenBank/DDBJ databases">
        <title>Evolutionary Origins and Diversification of the Mycorrhizal Mutualists.</title>
        <authorList>
            <consortium name="DOE Joint Genome Institute"/>
            <consortium name="Mycorrhizal Genomics Consortium"/>
            <person name="Kohler A."/>
            <person name="Kuo A."/>
            <person name="Nagy L.G."/>
            <person name="Floudas D."/>
            <person name="Copeland A."/>
            <person name="Barry K.W."/>
            <person name="Cichocki N."/>
            <person name="Veneault-Fourrey C."/>
            <person name="LaButti K."/>
            <person name="Lindquist E.A."/>
            <person name="Lipzen A."/>
            <person name="Lundell T."/>
            <person name="Morin E."/>
            <person name="Murat C."/>
            <person name="Riley R."/>
            <person name="Ohm R."/>
            <person name="Sun H."/>
            <person name="Tunlid A."/>
            <person name="Henrissat B."/>
            <person name="Grigoriev I.V."/>
            <person name="Hibbett D.S."/>
            <person name="Martin F."/>
        </authorList>
    </citation>
    <scope>NUCLEOTIDE SEQUENCE [LARGE SCALE GENOMIC DNA]</scope>
    <source>
        <strain evidence="3">Ve08.2h10</strain>
    </source>
</reference>
<dbReference type="HOGENOM" id="CLU_096559_0_0_1"/>
<organism evidence="2 3">
    <name type="scientific">Paxillus rubicundulus Ve08.2h10</name>
    <dbReference type="NCBI Taxonomy" id="930991"/>
    <lineage>
        <taxon>Eukaryota</taxon>
        <taxon>Fungi</taxon>
        <taxon>Dikarya</taxon>
        <taxon>Basidiomycota</taxon>
        <taxon>Agaricomycotina</taxon>
        <taxon>Agaricomycetes</taxon>
        <taxon>Agaricomycetidae</taxon>
        <taxon>Boletales</taxon>
        <taxon>Paxilineae</taxon>
        <taxon>Paxillaceae</taxon>
        <taxon>Paxillus</taxon>
    </lineage>
</organism>
<protein>
    <submittedName>
        <fullName evidence="2">Uncharacterized protein</fullName>
    </submittedName>
</protein>